<dbReference type="Gene3D" id="4.10.1080.10">
    <property type="entry name" value="TSP type-3 repeat"/>
    <property type="match status" value="1"/>
</dbReference>
<evidence type="ECO:0000313" key="6">
    <source>
        <dbReference type="EMBL" id="QTA82227.1"/>
    </source>
</evidence>
<proteinExistence type="predicted"/>
<evidence type="ECO:0000313" key="7">
    <source>
        <dbReference type="Proteomes" id="UP000663720"/>
    </source>
</evidence>
<sequence>MKKFCYILFLFYALFIISSSALAAVVKIDPESVNINNVGVGNTFNVNIAIENVTNLGGFEFELQYDNAVITIENDSDVSIGAFLSSSGRSVSLLKNTDTAGLLKAGAFSYGDPIGPDGNGVLIQVTFKVQSLAEGALDLKNVILTDTSAASIAVDTTTDAAVTAIAETLTVQVMPASVTLNNIGNTFDADIMIQGVKNLGSFEFKLQYNPAVVKIANDTDVTLGTFLESTGRTATRLGPNIDNDAGLLEAGAFSFGDQAGPNGSGVLMKIKFTIQSLSAGQLDLKDVLITDISAVSITVDTVKDGNLYIPPDDPIDDTTDDTTYYADKDGDGTPDYLDKCPDDPSKVSPGSCGCGVADTDTDSDGTPDCNDKCSKDPDKVSPGSCGCGVAETDTDNDGTPDCNDKCPKDPAKTEEGTCGCGVADTDTDGDGIPDCNDPCVDDPDNACNGPGLPNDTDGDGVLDSEDGCPNDPNKTQEGTCGCGIADTDTDNDGTLDCNDKCPKDPAKTEEGTCGCGIADTDTDNDGTPDCNDKCPKDPAKTEEGDCGCGIADTDTDNDGTPDCSDPCPDDPENKCDSDNDGISDDKDACPDDPDKTEPGICGCGVADIDSDGDGIFDCNEDDSSSSNCFINTAAHSSMGMLSGIFSFLAVCIGISVRKDRISKK</sequence>
<feature type="compositionally biased region" description="Acidic residues" evidence="2">
    <location>
        <begin position="456"/>
        <end position="468"/>
    </location>
</feature>
<keyword evidence="3" id="KW-0472">Membrane</keyword>
<dbReference type="SUPFAM" id="SSF49384">
    <property type="entry name" value="Carbohydrate-binding domain"/>
    <property type="match status" value="2"/>
</dbReference>
<feature type="domain" description="Cohesin" evidence="5">
    <location>
        <begin position="177"/>
        <end position="289"/>
    </location>
</feature>
<evidence type="ECO:0000256" key="2">
    <source>
        <dbReference type="SAM" id="MobiDB-lite"/>
    </source>
</evidence>
<dbReference type="CDD" id="cd08547">
    <property type="entry name" value="Type_II_cohesin"/>
    <property type="match status" value="2"/>
</dbReference>
<reference evidence="6" key="1">
    <citation type="journal article" date="2021" name="Microb. Physiol.">
        <title>Proteogenomic Insights into the Physiology of Marine, Sulfate-Reducing, Filamentous Desulfonema limicola and Desulfonema magnum.</title>
        <authorList>
            <person name="Schnaars V."/>
            <person name="Wohlbrand L."/>
            <person name="Scheve S."/>
            <person name="Hinrichs C."/>
            <person name="Reinhardt R."/>
            <person name="Rabus R."/>
        </authorList>
    </citation>
    <scope>NUCLEOTIDE SEQUENCE</scope>
    <source>
        <strain evidence="6">5ac10</strain>
    </source>
</reference>
<feature type="compositionally biased region" description="Basic and acidic residues" evidence="2">
    <location>
        <begin position="530"/>
        <end position="543"/>
    </location>
</feature>
<dbReference type="InterPro" id="IPR008965">
    <property type="entry name" value="CBM2/CBM3_carb-bd_dom_sf"/>
</dbReference>
<dbReference type="Pfam" id="PF00963">
    <property type="entry name" value="Cohesin"/>
    <property type="match status" value="2"/>
</dbReference>
<dbReference type="InterPro" id="IPR002102">
    <property type="entry name" value="Cohesin_dom"/>
</dbReference>
<dbReference type="InterPro" id="IPR003367">
    <property type="entry name" value="Thrombospondin_3-like_rpt"/>
</dbReference>
<evidence type="ECO:0000256" key="3">
    <source>
        <dbReference type="SAM" id="Phobius"/>
    </source>
</evidence>
<evidence type="ECO:0000259" key="5">
    <source>
        <dbReference type="Pfam" id="PF00963"/>
    </source>
</evidence>
<feature type="signal peptide" evidence="4">
    <location>
        <begin position="1"/>
        <end position="23"/>
    </location>
</feature>
<dbReference type="Proteomes" id="UP000663720">
    <property type="component" value="Chromosome"/>
</dbReference>
<feature type="region of interest" description="Disordered" evidence="2">
    <location>
        <begin position="446"/>
        <end position="478"/>
    </location>
</feature>
<dbReference type="RefSeq" id="WP_207688181.1">
    <property type="nucleotide sequence ID" value="NZ_CP061799.1"/>
</dbReference>
<keyword evidence="3" id="KW-0812">Transmembrane</keyword>
<dbReference type="EMBL" id="CP061799">
    <property type="protein sequence ID" value="QTA82227.1"/>
    <property type="molecule type" value="Genomic_DNA"/>
</dbReference>
<feature type="region of interest" description="Disordered" evidence="2">
    <location>
        <begin position="504"/>
        <end position="546"/>
    </location>
</feature>
<accession>A0A975GI67</accession>
<dbReference type="Pfam" id="PF02412">
    <property type="entry name" value="TSP_3"/>
    <property type="match status" value="2"/>
</dbReference>
<protein>
    <submittedName>
        <fullName evidence="6">Cohesin domain-containing protein</fullName>
    </submittedName>
</protein>
<gene>
    <name evidence="6" type="ORF">dnl_46000</name>
</gene>
<feature type="chain" id="PRO_5037708848" evidence="4">
    <location>
        <begin position="24"/>
        <end position="664"/>
    </location>
</feature>
<feature type="transmembrane region" description="Helical" evidence="3">
    <location>
        <begin position="633"/>
        <end position="656"/>
    </location>
</feature>
<dbReference type="GO" id="GO:0007155">
    <property type="term" value="P:cell adhesion"/>
    <property type="evidence" value="ECO:0007669"/>
    <property type="project" value="InterPro"/>
</dbReference>
<keyword evidence="3" id="KW-1133">Transmembrane helix</keyword>
<evidence type="ECO:0000256" key="4">
    <source>
        <dbReference type="SAM" id="SignalP"/>
    </source>
</evidence>
<dbReference type="KEGG" id="dli:dnl_46000"/>
<name>A0A975GI67_9BACT</name>
<dbReference type="AlphaFoldDB" id="A0A975GI67"/>
<feature type="domain" description="Cohesin" evidence="5">
    <location>
        <begin position="37"/>
        <end position="162"/>
    </location>
</feature>
<dbReference type="Gene3D" id="2.60.40.680">
    <property type="match status" value="2"/>
</dbReference>
<dbReference type="GO" id="GO:0000272">
    <property type="term" value="P:polysaccharide catabolic process"/>
    <property type="evidence" value="ECO:0007669"/>
    <property type="project" value="InterPro"/>
</dbReference>
<dbReference type="InterPro" id="IPR028974">
    <property type="entry name" value="TSP_type-3_rpt"/>
</dbReference>
<organism evidence="6 7">
    <name type="scientific">Desulfonema limicola</name>
    <dbReference type="NCBI Taxonomy" id="45656"/>
    <lineage>
        <taxon>Bacteria</taxon>
        <taxon>Pseudomonadati</taxon>
        <taxon>Thermodesulfobacteriota</taxon>
        <taxon>Desulfobacteria</taxon>
        <taxon>Desulfobacterales</taxon>
        <taxon>Desulfococcaceae</taxon>
        <taxon>Desulfonema</taxon>
    </lineage>
</organism>
<evidence type="ECO:0000256" key="1">
    <source>
        <dbReference type="ARBA" id="ARBA00022729"/>
    </source>
</evidence>
<keyword evidence="7" id="KW-1185">Reference proteome</keyword>
<keyword evidence="1 4" id="KW-0732">Signal</keyword>
<dbReference type="GO" id="GO:0005509">
    <property type="term" value="F:calcium ion binding"/>
    <property type="evidence" value="ECO:0007669"/>
    <property type="project" value="InterPro"/>
</dbReference>
<dbReference type="GO" id="GO:0030246">
    <property type="term" value="F:carbohydrate binding"/>
    <property type="evidence" value="ECO:0007669"/>
    <property type="project" value="InterPro"/>
</dbReference>
<feature type="region of interest" description="Disordered" evidence="2">
    <location>
        <begin position="571"/>
        <end position="594"/>
    </location>
</feature>
<dbReference type="SUPFAM" id="SSF103647">
    <property type="entry name" value="TSP type-3 repeat"/>
    <property type="match status" value="3"/>
</dbReference>